<proteinExistence type="predicted"/>
<sequence length="179" mass="21096">MGQLISEINSLIELTNNIKTQSIIVIVIIIISVFLYKHFRNPFSKENRIYKKLERLNNLSTNIANNPNTFFKKTIELKLLLSAGQLLYSNFKITIYNHYETNLLFKALEVLKPFEIKILGSSGILHFEKDKILIKKGQASKYNKFLKKIRLLYAFLMILFLFIGYLLLMFFEKLLYDIF</sequence>
<dbReference type="RefSeq" id="WP_149368316.1">
    <property type="nucleotide sequence ID" value="NZ_CP043550.1"/>
</dbReference>
<name>A0ABX5ZEY2_9GAMM</name>
<reference evidence="2 3" key="1">
    <citation type="submission" date="2019-09" db="EMBL/GenBank/DDBJ databases">
        <title>Complete genome sequence of Francisella marina E103-15.</title>
        <authorList>
            <person name="Tekedar H.C."/>
            <person name="Griffin M.J."/>
            <person name="Waldbieser G.C."/>
            <person name="Soto E."/>
        </authorList>
    </citation>
    <scope>NUCLEOTIDE SEQUENCE [LARGE SCALE GENOMIC DNA]</scope>
    <source>
        <strain evidence="2 3">E103-15</strain>
    </source>
</reference>
<organism evidence="2 3">
    <name type="scientific">Francisella marina</name>
    <dbReference type="NCBI Taxonomy" id="2249302"/>
    <lineage>
        <taxon>Bacteria</taxon>
        <taxon>Pseudomonadati</taxon>
        <taxon>Pseudomonadota</taxon>
        <taxon>Gammaproteobacteria</taxon>
        <taxon>Thiotrichales</taxon>
        <taxon>Francisellaceae</taxon>
        <taxon>Francisella</taxon>
    </lineage>
</organism>
<keyword evidence="1" id="KW-1133">Transmembrane helix</keyword>
<dbReference type="EMBL" id="CP043550">
    <property type="protein sequence ID" value="QEO57001.1"/>
    <property type="molecule type" value="Genomic_DNA"/>
</dbReference>
<evidence type="ECO:0000256" key="1">
    <source>
        <dbReference type="SAM" id="Phobius"/>
    </source>
</evidence>
<protein>
    <submittedName>
        <fullName evidence="2">Uncharacterized protein</fullName>
    </submittedName>
</protein>
<keyword evidence="1" id="KW-0812">Transmembrane</keyword>
<evidence type="ECO:0000313" key="3">
    <source>
        <dbReference type="Proteomes" id="UP000322509"/>
    </source>
</evidence>
<keyword evidence="1" id="KW-0472">Membrane</keyword>
<feature type="transmembrane region" description="Helical" evidence="1">
    <location>
        <begin position="20"/>
        <end position="39"/>
    </location>
</feature>
<feature type="transmembrane region" description="Helical" evidence="1">
    <location>
        <begin position="151"/>
        <end position="171"/>
    </location>
</feature>
<gene>
    <name evidence="2" type="ORF">F0R74_03715</name>
</gene>
<keyword evidence="3" id="KW-1185">Reference proteome</keyword>
<evidence type="ECO:0000313" key="2">
    <source>
        <dbReference type="EMBL" id="QEO57001.1"/>
    </source>
</evidence>
<dbReference type="Proteomes" id="UP000322509">
    <property type="component" value="Chromosome"/>
</dbReference>
<accession>A0ABX5ZEY2</accession>